<dbReference type="AlphaFoldDB" id="A0A942ULA6"/>
<keyword evidence="2" id="KW-1185">Reference proteome</keyword>
<dbReference type="InterPro" id="IPR021321">
    <property type="entry name" value="DUF2922"/>
</dbReference>
<proteinExistence type="predicted"/>
<evidence type="ECO:0000313" key="2">
    <source>
        <dbReference type="Proteomes" id="UP000676456"/>
    </source>
</evidence>
<dbReference type="Pfam" id="PF11148">
    <property type="entry name" value="DUF2922"/>
    <property type="match status" value="1"/>
</dbReference>
<reference evidence="1 2" key="1">
    <citation type="submission" date="2021-05" db="EMBL/GenBank/DDBJ databases">
        <title>Novel Bacillus species.</title>
        <authorList>
            <person name="Liu G."/>
        </authorList>
    </citation>
    <scope>NUCLEOTIDE SEQUENCE [LARGE SCALE GENOMIC DNA]</scope>
    <source>
        <strain evidence="1 2">FJAT-49682</strain>
    </source>
</reference>
<dbReference type="Proteomes" id="UP000676456">
    <property type="component" value="Unassembled WGS sequence"/>
</dbReference>
<protein>
    <submittedName>
        <fullName evidence="1">DUF2922 domain-containing protein</fullName>
    </submittedName>
</protein>
<accession>A0A942ULA6</accession>
<dbReference type="EMBL" id="JAGYPN010000001">
    <property type="protein sequence ID" value="MBS4221827.1"/>
    <property type="molecule type" value="Genomic_DNA"/>
</dbReference>
<gene>
    <name evidence="1" type="ORF">KHA91_03530</name>
</gene>
<organism evidence="1 2">
    <name type="scientific">Lederbergia citrea</name>
    <dbReference type="NCBI Taxonomy" id="2833581"/>
    <lineage>
        <taxon>Bacteria</taxon>
        <taxon>Bacillati</taxon>
        <taxon>Bacillota</taxon>
        <taxon>Bacilli</taxon>
        <taxon>Bacillales</taxon>
        <taxon>Bacillaceae</taxon>
        <taxon>Lederbergia</taxon>
    </lineage>
</organism>
<comment type="caution">
    <text evidence="1">The sequence shown here is derived from an EMBL/GenBank/DDBJ whole genome shotgun (WGS) entry which is preliminary data.</text>
</comment>
<sequence length="72" mass="7885">MKSLELIFLTGEGKTTRIAIDNPTEPVDAEQVKTAMEDIIASAAFLDSDGNPYVTSKGARLLERNITVFEIK</sequence>
<evidence type="ECO:0000313" key="1">
    <source>
        <dbReference type="EMBL" id="MBS4221827.1"/>
    </source>
</evidence>
<dbReference type="RefSeq" id="WP_213096819.1">
    <property type="nucleotide sequence ID" value="NZ_JAGYPH010000001.1"/>
</dbReference>
<name>A0A942ULA6_9BACI</name>